<gene>
    <name evidence="5" type="ORF">FA09DRAFT_363441</name>
</gene>
<dbReference type="CDD" id="cd05233">
    <property type="entry name" value="SDR_c"/>
    <property type="match status" value="1"/>
</dbReference>
<reference evidence="5 6" key="1">
    <citation type="journal article" date="2018" name="Mol. Biol. Evol.">
        <title>Broad Genomic Sampling Reveals a Smut Pathogenic Ancestry of the Fungal Clade Ustilaginomycotina.</title>
        <authorList>
            <person name="Kijpornyongpan T."/>
            <person name="Mondo S.J."/>
            <person name="Barry K."/>
            <person name="Sandor L."/>
            <person name="Lee J."/>
            <person name="Lipzen A."/>
            <person name="Pangilinan J."/>
            <person name="LaButti K."/>
            <person name="Hainaut M."/>
            <person name="Henrissat B."/>
            <person name="Grigoriev I.V."/>
            <person name="Spatafora J.W."/>
            <person name="Aime M.C."/>
        </authorList>
    </citation>
    <scope>NUCLEOTIDE SEQUENCE [LARGE SCALE GENOMIC DNA]</scope>
    <source>
        <strain evidence="5 6">MCA 4186</strain>
    </source>
</reference>
<dbReference type="InterPro" id="IPR020904">
    <property type="entry name" value="Sc_DH/Rdtase_CS"/>
</dbReference>
<evidence type="ECO:0000256" key="1">
    <source>
        <dbReference type="ARBA" id="ARBA00006484"/>
    </source>
</evidence>
<proteinExistence type="inferred from homology"/>
<dbReference type="RefSeq" id="XP_025595058.1">
    <property type="nucleotide sequence ID" value="XM_025745588.1"/>
</dbReference>
<comment type="similarity">
    <text evidence="1">Belongs to the short-chain dehydrogenases/reductases (SDR) family.</text>
</comment>
<dbReference type="PROSITE" id="PS00061">
    <property type="entry name" value="ADH_SHORT"/>
    <property type="match status" value="1"/>
</dbReference>
<dbReference type="SUPFAM" id="SSF51735">
    <property type="entry name" value="NAD(P)-binding Rossmann-fold domains"/>
    <property type="match status" value="1"/>
</dbReference>
<dbReference type="PANTHER" id="PTHR24321">
    <property type="entry name" value="DEHYDROGENASES, SHORT CHAIN"/>
    <property type="match status" value="1"/>
</dbReference>
<sequence length="278" mass="30070">MSVANLRFLITGGARGLGRGLTAWLVQRGHDAYILDADAGELKHTLGTHLPSLKPAAGSAKLGRFEGAECDISNAEQVGEAVRKAAQWHRGGLLDVLVNNAGRANPYWADGRTFEQIDVQEWRTYIDTNLSGAFYVSKAAVPFLKASARGEEEPRGAIVHTSSIRAKQSEPNQEGYASAKAGLLGMTHSMASSLADAQYRIRVNAVLPGWFPTDQESSAGGAWDDGLTKEDHEQHWAGRVGKMEDYAQAVFFMATNGFVTGQEIVVDGGMTRKMVYVE</sequence>
<evidence type="ECO:0000256" key="3">
    <source>
        <dbReference type="ARBA" id="ARBA00023002"/>
    </source>
</evidence>
<dbReference type="AlphaFoldDB" id="A0A316YZV4"/>
<dbReference type="STRING" id="58919.A0A316YZV4"/>
<evidence type="ECO:0000256" key="2">
    <source>
        <dbReference type="ARBA" id="ARBA00022857"/>
    </source>
</evidence>
<dbReference type="Gene3D" id="3.40.50.720">
    <property type="entry name" value="NAD(P)-binding Rossmann-like Domain"/>
    <property type="match status" value="1"/>
</dbReference>
<keyword evidence="6" id="KW-1185">Reference proteome</keyword>
<evidence type="ECO:0000313" key="5">
    <source>
        <dbReference type="EMBL" id="PWN94779.1"/>
    </source>
</evidence>
<dbReference type="InterPro" id="IPR036291">
    <property type="entry name" value="NAD(P)-bd_dom_sf"/>
</dbReference>
<organism evidence="5 6">
    <name type="scientific">Tilletiopsis washingtonensis</name>
    <dbReference type="NCBI Taxonomy" id="58919"/>
    <lineage>
        <taxon>Eukaryota</taxon>
        <taxon>Fungi</taxon>
        <taxon>Dikarya</taxon>
        <taxon>Basidiomycota</taxon>
        <taxon>Ustilaginomycotina</taxon>
        <taxon>Exobasidiomycetes</taxon>
        <taxon>Entylomatales</taxon>
        <taxon>Entylomatales incertae sedis</taxon>
        <taxon>Tilletiopsis</taxon>
    </lineage>
</organism>
<feature type="region of interest" description="Disordered" evidence="4">
    <location>
        <begin position="154"/>
        <end position="173"/>
    </location>
</feature>
<name>A0A316YZV4_9BASI</name>
<dbReference type="GeneID" id="37273132"/>
<evidence type="ECO:0000256" key="4">
    <source>
        <dbReference type="SAM" id="MobiDB-lite"/>
    </source>
</evidence>
<keyword evidence="3" id="KW-0560">Oxidoreductase</keyword>
<dbReference type="EMBL" id="KZ819309">
    <property type="protein sequence ID" value="PWN94779.1"/>
    <property type="molecule type" value="Genomic_DNA"/>
</dbReference>
<evidence type="ECO:0000313" key="6">
    <source>
        <dbReference type="Proteomes" id="UP000245946"/>
    </source>
</evidence>
<dbReference type="PRINTS" id="PR00080">
    <property type="entry name" value="SDRFAMILY"/>
</dbReference>
<dbReference type="OrthoDB" id="498125at2759"/>
<feature type="compositionally biased region" description="Polar residues" evidence="4">
    <location>
        <begin position="160"/>
        <end position="172"/>
    </location>
</feature>
<protein>
    <submittedName>
        <fullName evidence="5">NAD(P)-binding protein</fullName>
    </submittedName>
</protein>
<dbReference type="Pfam" id="PF13561">
    <property type="entry name" value="adh_short_C2"/>
    <property type="match status" value="1"/>
</dbReference>
<keyword evidence="2" id="KW-0521">NADP</keyword>
<dbReference type="PRINTS" id="PR00081">
    <property type="entry name" value="GDHRDH"/>
</dbReference>
<dbReference type="Proteomes" id="UP000245946">
    <property type="component" value="Unassembled WGS sequence"/>
</dbReference>
<dbReference type="GO" id="GO:0016491">
    <property type="term" value="F:oxidoreductase activity"/>
    <property type="evidence" value="ECO:0007669"/>
    <property type="project" value="UniProtKB-KW"/>
</dbReference>
<dbReference type="PANTHER" id="PTHR24321:SF8">
    <property type="entry name" value="ESTRADIOL 17-BETA-DEHYDROGENASE 8-RELATED"/>
    <property type="match status" value="1"/>
</dbReference>
<accession>A0A316YZV4</accession>
<dbReference type="InterPro" id="IPR002347">
    <property type="entry name" value="SDR_fam"/>
</dbReference>